<protein>
    <submittedName>
        <fullName evidence="5">WD_REPEATS_REGION domain-containing protein</fullName>
    </submittedName>
</protein>
<evidence type="ECO:0000256" key="1">
    <source>
        <dbReference type="ARBA" id="ARBA00022574"/>
    </source>
</evidence>
<accession>A0A183DBU7</accession>
<reference evidence="5" key="1">
    <citation type="submission" date="2016-06" db="UniProtKB">
        <authorList>
            <consortium name="WormBaseParasite"/>
        </authorList>
    </citation>
    <scope>IDENTIFICATION</scope>
</reference>
<evidence type="ECO:0000313" key="5">
    <source>
        <dbReference type="WBParaSite" id="GPUH_0000619601-mRNA-1"/>
    </source>
</evidence>
<dbReference type="PANTHER" id="PTHR16017">
    <property type="entry name" value="GASTRULATION DEFECTIVE PROTEIN 1-RELATED"/>
    <property type="match status" value="1"/>
</dbReference>
<dbReference type="WBParaSite" id="GPUH_0000619601-mRNA-1">
    <property type="protein sequence ID" value="GPUH_0000619601-mRNA-1"/>
    <property type="gene ID" value="GPUH_0000619601"/>
</dbReference>
<keyword evidence="2" id="KW-0677">Repeat</keyword>
<reference evidence="3 4" key="2">
    <citation type="submission" date="2018-11" db="EMBL/GenBank/DDBJ databases">
        <authorList>
            <consortium name="Pathogen Informatics"/>
        </authorList>
    </citation>
    <scope>NUCLEOTIDE SEQUENCE [LARGE SCALE GENOMIC DNA]</scope>
</reference>
<dbReference type="InterPro" id="IPR051858">
    <property type="entry name" value="WD_repeat_GAD-1"/>
</dbReference>
<gene>
    <name evidence="3" type="ORF">GPUH_LOCUS6190</name>
</gene>
<proteinExistence type="predicted"/>
<dbReference type="Proteomes" id="UP000271098">
    <property type="component" value="Unassembled WGS sequence"/>
</dbReference>
<sequence>MMMTMMRRMMMTMNSIILAMGKVNKKRLVEILISFAIVCKTEKKVSALAFDQQGTKFVTGGYDYLVNLFEFQKMDLSLRSSRELMPCERLVFIFFGA</sequence>
<evidence type="ECO:0000256" key="2">
    <source>
        <dbReference type="ARBA" id="ARBA00022737"/>
    </source>
</evidence>
<dbReference type="PANTHER" id="PTHR16017:SF0">
    <property type="entry name" value="WD REPEAT-CONTAINING PROTEIN 70"/>
    <property type="match status" value="1"/>
</dbReference>
<dbReference type="OrthoDB" id="10264376at2759"/>
<keyword evidence="4" id="KW-1185">Reference proteome</keyword>
<dbReference type="EMBL" id="UYRT01014151">
    <property type="protein sequence ID" value="VDK53755.1"/>
    <property type="molecule type" value="Genomic_DNA"/>
</dbReference>
<evidence type="ECO:0000313" key="4">
    <source>
        <dbReference type="Proteomes" id="UP000271098"/>
    </source>
</evidence>
<organism evidence="5">
    <name type="scientific">Gongylonema pulchrum</name>
    <dbReference type="NCBI Taxonomy" id="637853"/>
    <lineage>
        <taxon>Eukaryota</taxon>
        <taxon>Metazoa</taxon>
        <taxon>Ecdysozoa</taxon>
        <taxon>Nematoda</taxon>
        <taxon>Chromadorea</taxon>
        <taxon>Rhabditida</taxon>
        <taxon>Spirurina</taxon>
        <taxon>Spiruromorpha</taxon>
        <taxon>Spiruroidea</taxon>
        <taxon>Gongylonematidae</taxon>
        <taxon>Gongylonema</taxon>
    </lineage>
</organism>
<dbReference type="GO" id="GO:0035861">
    <property type="term" value="C:site of double-strand break"/>
    <property type="evidence" value="ECO:0007669"/>
    <property type="project" value="TreeGrafter"/>
</dbReference>
<dbReference type="GO" id="GO:0005634">
    <property type="term" value="C:nucleus"/>
    <property type="evidence" value="ECO:0007669"/>
    <property type="project" value="TreeGrafter"/>
</dbReference>
<name>A0A183DBU7_9BILA</name>
<evidence type="ECO:0000313" key="3">
    <source>
        <dbReference type="EMBL" id="VDK53755.1"/>
    </source>
</evidence>
<dbReference type="AlphaFoldDB" id="A0A183DBU7"/>
<keyword evidence="1" id="KW-0853">WD repeat</keyword>